<dbReference type="Proteomes" id="UP001597145">
    <property type="component" value="Unassembled WGS sequence"/>
</dbReference>
<dbReference type="EMBL" id="JBHUCP010000005">
    <property type="protein sequence ID" value="MFD1529716.1"/>
    <property type="molecule type" value="Genomic_DNA"/>
</dbReference>
<keyword evidence="3 7" id="KW-0812">Transmembrane</keyword>
<evidence type="ECO:0000256" key="2">
    <source>
        <dbReference type="ARBA" id="ARBA00022475"/>
    </source>
</evidence>
<evidence type="ECO:0000256" key="3">
    <source>
        <dbReference type="ARBA" id="ARBA00022692"/>
    </source>
</evidence>
<keyword evidence="9" id="KW-1185">Reference proteome</keyword>
<feature type="transmembrane region" description="Helical" evidence="7">
    <location>
        <begin position="153"/>
        <end position="174"/>
    </location>
</feature>
<organism evidence="8 9">
    <name type="scientific">Pseudonocardia aurantiaca</name>
    <dbReference type="NCBI Taxonomy" id="75290"/>
    <lineage>
        <taxon>Bacteria</taxon>
        <taxon>Bacillati</taxon>
        <taxon>Actinomycetota</taxon>
        <taxon>Actinomycetes</taxon>
        <taxon>Pseudonocardiales</taxon>
        <taxon>Pseudonocardiaceae</taxon>
        <taxon>Pseudonocardia</taxon>
    </lineage>
</organism>
<name>A0ABW4FGS0_9PSEU</name>
<dbReference type="PANTHER" id="PTHR39087">
    <property type="entry name" value="UPF0104 MEMBRANE PROTEIN MJ1595"/>
    <property type="match status" value="1"/>
</dbReference>
<evidence type="ECO:0000256" key="4">
    <source>
        <dbReference type="ARBA" id="ARBA00022989"/>
    </source>
</evidence>
<feature type="transmembrane region" description="Helical" evidence="7">
    <location>
        <begin position="223"/>
        <end position="248"/>
    </location>
</feature>
<protein>
    <submittedName>
        <fullName evidence="8">YbhN family protein</fullName>
    </submittedName>
</protein>
<evidence type="ECO:0000313" key="9">
    <source>
        <dbReference type="Proteomes" id="UP001597145"/>
    </source>
</evidence>
<evidence type="ECO:0000256" key="6">
    <source>
        <dbReference type="SAM" id="MobiDB-lite"/>
    </source>
</evidence>
<dbReference type="InterPro" id="IPR022791">
    <property type="entry name" value="L-PG_synthase/AglD"/>
</dbReference>
<keyword evidence="4 7" id="KW-1133">Transmembrane helix</keyword>
<feature type="transmembrane region" description="Helical" evidence="7">
    <location>
        <begin position="255"/>
        <end position="274"/>
    </location>
</feature>
<proteinExistence type="predicted"/>
<dbReference type="Pfam" id="PF03706">
    <property type="entry name" value="LPG_synthase_TM"/>
    <property type="match status" value="1"/>
</dbReference>
<feature type="transmembrane region" description="Helical" evidence="7">
    <location>
        <begin position="120"/>
        <end position="141"/>
    </location>
</feature>
<reference evidence="9" key="1">
    <citation type="journal article" date="2019" name="Int. J. Syst. Evol. Microbiol.">
        <title>The Global Catalogue of Microorganisms (GCM) 10K type strain sequencing project: providing services to taxonomists for standard genome sequencing and annotation.</title>
        <authorList>
            <consortium name="The Broad Institute Genomics Platform"/>
            <consortium name="The Broad Institute Genome Sequencing Center for Infectious Disease"/>
            <person name="Wu L."/>
            <person name="Ma J."/>
        </authorList>
    </citation>
    <scope>NUCLEOTIDE SEQUENCE [LARGE SCALE GENOMIC DNA]</scope>
    <source>
        <strain evidence="9">JCM 12165</strain>
    </source>
</reference>
<feature type="transmembrane region" description="Helical" evidence="7">
    <location>
        <begin position="304"/>
        <end position="325"/>
    </location>
</feature>
<feature type="compositionally biased region" description="Low complexity" evidence="6">
    <location>
        <begin position="336"/>
        <end position="357"/>
    </location>
</feature>
<gene>
    <name evidence="8" type="ORF">ACFSCY_09715</name>
</gene>
<evidence type="ECO:0000313" key="8">
    <source>
        <dbReference type="EMBL" id="MFD1529716.1"/>
    </source>
</evidence>
<evidence type="ECO:0000256" key="7">
    <source>
        <dbReference type="SAM" id="Phobius"/>
    </source>
</evidence>
<evidence type="ECO:0000256" key="1">
    <source>
        <dbReference type="ARBA" id="ARBA00004651"/>
    </source>
</evidence>
<feature type="transmembrane region" description="Helical" evidence="7">
    <location>
        <begin position="44"/>
        <end position="62"/>
    </location>
</feature>
<dbReference type="RefSeq" id="WP_343982032.1">
    <property type="nucleotide sequence ID" value="NZ_BAAAJG010000015.1"/>
</dbReference>
<sequence>MSRTRRGRHRRVGVVAMVVVVLGVELVVGAPALGSALHHLRAPVWSWIGLAVLAEAASMGVFARMQRRLLAAAGTWVPLHRAVALAYASHSLSVTLPGGPVFSTAFNLAQMRRFGASPAAAAWTVALSGTLSSAALVLVGALGEVIGQRHHGLSAVAIDIVVACAVAVVVRALVRHPNLLAGAVTRALRVVNSMLRRPVDRGRVQVVAIVEQLCTVRLPGRDLLMVAGFAVGNWLLDAACFGLSALAVGADIRSLATVLIAYTAGMAAASIPLVPGGLGVVDAALVLGLIACGTPADAAIATTIVYRLISFGLVISTGWVSWLLITRTHRDPEALTSTTTRGGPSGSASTPTPSNTAPLPPTPGKSCSPRP</sequence>
<comment type="caution">
    <text evidence="8">The sequence shown here is derived from an EMBL/GenBank/DDBJ whole genome shotgun (WGS) entry which is preliminary data.</text>
</comment>
<feature type="region of interest" description="Disordered" evidence="6">
    <location>
        <begin position="334"/>
        <end position="371"/>
    </location>
</feature>
<dbReference type="NCBIfam" id="TIGR00374">
    <property type="entry name" value="flippase-like domain"/>
    <property type="match status" value="1"/>
</dbReference>
<accession>A0ABW4FGS0</accession>
<comment type="subcellular location">
    <subcellularLocation>
        <location evidence="1">Cell membrane</location>
        <topology evidence="1">Multi-pass membrane protein</topology>
    </subcellularLocation>
</comment>
<dbReference type="PANTHER" id="PTHR39087:SF2">
    <property type="entry name" value="UPF0104 MEMBRANE PROTEIN MJ1595"/>
    <property type="match status" value="1"/>
</dbReference>
<keyword evidence="2" id="KW-1003">Cell membrane</keyword>
<feature type="transmembrane region" description="Helical" evidence="7">
    <location>
        <begin position="12"/>
        <end position="32"/>
    </location>
</feature>
<evidence type="ECO:0000256" key="5">
    <source>
        <dbReference type="ARBA" id="ARBA00023136"/>
    </source>
</evidence>
<keyword evidence="5 7" id="KW-0472">Membrane</keyword>